<dbReference type="RefSeq" id="WP_073349907.1">
    <property type="nucleotide sequence ID" value="NZ_FQVD01000019.1"/>
</dbReference>
<dbReference type="Proteomes" id="UP000184436">
    <property type="component" value="Unassembled WGS sequence"/>
</dbReference>
<name>A0A1M5BIT8_9BACE</name>
<evidence type="ECO:0000313" key="2">
    <source>
        <dbReference type="Proteomes" id="UP000184436"/>
    </source>
</evidence>
<evidence type="ECO:0000313" key="1">
    <source>
        <dbReference type="EMBL" id="SHF42132.1"/>
    </source>
</evidence>
<sequence>MNIHNLLSKAIGKTVNYSRTGGGAGSILVIEFENKTFYTINCTWRIEYKGTVITTSWDDGTPLIGCMNKNVEKLIGKKLLSYELSPQYDLKLYFENDFVANIFCSIIEHDPEEDSTYNCNWDFSIPEQDIVGYITGKYKIFYTKYQNETI</sequence>
<keyword evidence="2" id="KW-1185">Reference proteome</keyword>
<proteinExistence type="predicted"/>
<protein>
    <submittedName>
        <fullName evidence="1">Uncharacterized protein</fullName>
    </submittedName>
</protein>
<organism evidence="1 2">
    <name type="scientific">Bacteroides faecichinchillae</name>
    <dbReference type="NCBI Taxonomy" id="871325"/>
    <lineage>
        <taxon>Bacteria</taxon>
        <taxon>Pseudomonadati</taxon>
        <taxon>Bacteroidota</taxon>
        <taxon>Bacteroidia</taxon>
        <taxon>Bacteroidales</taxon>
        <taxon>Bacteroidaceae</taxon>
        <taxon>Bacteroides</taxon>
    </lineage>
</organism>
<accession>A0A1M5BIT8</accession>
<dbReference type="STRING" id="871325.SAMN05444349_11916"/>
<dbReference type="AlphaFoldDB" id="A0A1M5BIT8"/>
<reference evidence="1 2" key="1">
    <citation type="submission" date="2016-11" db="EMBL/GenBank/DDBJ databases">
        <authorList>
            <person name="Jaros S."/>
            <person name="Januszkiewicz K."/>
            <person name="Wedrychowicz H."/>
        </authorList>
    </citation>
    <scope>NUCLEOTIDE SEQUENCE [LARGE SCALE GENOMIC DNA]</scope>
    <source>
        <strain evidence="1 2">DSM 26883</strain>
    </source>
</reference>
<dbReference type="OrthoDB" id="1098472at2"/>
<dbReference type="EMBL" id="FQVD01000019">
    <property type="protein sequence ID" value="SHF42132.1"/>
    <property type="molecule type" value="Genomic_DNA"/>
</dbReference>
<gene>
    <name evidence="1" type="ORF">SAMN05444349_11916</name>
</gene>